<dbReference type="PANTHER" id="PTHR12526:SF630">
    <property type="entry name" value="GLYCOSYLTRANSFERASE"/>
    <property type="match status" value="1"/>
</dbReference>
<reference evidence="4" key="1">
    <citation type="journal article" date="2019" name="Int. J. Syst. Evol. Microbiol.">
        <title>The Global Catalogue of Microorganisms (GCM) 10K type strain sequencing project: providing services to taxonomists for standard genome sequencing and annotation.</title>
        <authorList>
            <consortium name="The Broad Institute Genomics Platform"/>
            <consortium name="The Broad Institute Genome Sequencing Center for Infectious Disease"/>
            <person name="Wu L."/>
            <person name="Ma J."/>
        </authorList>
    </citation>
    <scope>NUCLEOTIDE SEQUENCE [LARGE SCALE GENOMIC DNA]</scope>
    <source>
        <strain evidence="4">CECT 8289</strain>
    </source>
</reference>
<gene>
    <name evidence="3" type="ORF">ACFOWM_07390</name>
</gene>
<protein>
    <submittedName>
        <fullName evidence="3">Glycosyltransferase family 4 protein</fullName>
        <ecNumber evidence="3">2.4.-.-</ecNumber>
    </submittedName>
</protein>
<accession>A0ABV8QUU9</accession>
<dbReference type="InterPro" id="IPR028098">
    <property type="entry name" value="Glyco_trans_4-like_N"/>
</dbReference>
<dbReference type="CDD" id="cd03801">
    <property type="entry name" value="GT4_PimA-like"/>
    <property type="match status" value="1"/>
</dbReference>
<dbReference type="PANTHER" id="PTHR12526">
    <property type="entry name" value="GLYCOSYLTRANSFERASE"/>
    <property type="match status" value="1"/>
</dbReference>
<evidence type="ECO:0000259" key="2">
    <source>
        <dbReference type="Pfam" id="PF13439"/>
    </source>
</evidence>
<dbReference type="RefSeq" id="WP_379708391.1">
    <property type="nucleotide sequence ID" value="NZ_JBHSCZ010000002.1"/>
</dbReference>
<evidence type="ECO:0000313" key="3">
    <source>
        <dbReference type="EMBL" id="MFC4262694.1"/>
    </source>
</evidence>
<organism evidence="3 4">
    <name type="scientific">Ferruginibacter yonginensis</name>
    <dbReference type="NCBI Taxonomy" id="1310416"/>
    <lineage>
        <taxon>Bacteria</taxon>
        <taxon>Pseudomonadati</taxon>
        <taxon>Bacteroidota</taxon>
        <taxon>Chitinophagia</taxon>
        <taxon>Chitinophagales</taxon>
        <taxon>Chitinophagaceae</taxon>
        <taxon>Ferruginibacter</taxon>
    </lineage>
</organism>
<keyword evidence="3" id="KW-0808">Transferase</keyword>
<dbReference type="InterPro" id="IPR001296">
    <property type="entry name" value="Glyco_trans_1"/>
</dbReference>
<sequence length="363" mass="40730">MKILHILYSGLGGHGNVFFSMVKADKEKSFEYEAIFCGIEDIREEYVTRCTANNIKYHFIKKTAGKHVSYYYKIFKQIKKSKPDIIFLHGSMQLPSAWLAKLLLSKSKIIVRETQALHLKTTFENVALKVAMKLADKIVFLSNDYMKQVSIHFGKKFKASKCSVIPNGIDLNKFAPLASNNVTQISIGMQSRIVAIKDHSTLIAAFKQLKEKLPEHHLKLYLAGDGEKKISLEEETKKLHLQNDVIFEGMLNENALVYFLQKLDVYVHASFGETMSTAIMQAMACGKAIVASDVDGINNMITNQKDGLLVPVNQVNEMANAIETIILNPVLKASLEAAALNTATQKFSDRQMFLSYKAIIDTL</sequence>
<dbReference type="Pfam" id="PF00534">
    <property type="entry name" value="Glycos_transf_1"/>
    <property type="match status" value="1"/>
</dbReference>
<dbReference type="GO" id="GO:0016757">
    <property type="term" value="F:glycosyltransferase activity"/>
    <property type="evidence" value="ECO:0007669"/>
    <property type="project" value="UniProtKB-KW"/>
</dbReference>
<proteinExistence type="predicted"/>
<dbReference type="Proteomes" id="UP001595907">
    <property type="component" value="Unassembled WGS sequence"/>
</dbReference>
<dbReference type="EC" id="2.4.-.-" evidence="3"/>
<dbReference type="SUPFAM" id="SSF53756">
    <property type="entry name" value="UDP-Glycosyltransferase/glycogen phosphorylase"/>
    <property type="match status" value="1"/>
</dbReference>
<dbReference type="Gene3D" id="3.40.50.2000">
    <property type="entry name" value="Glycogen Phosphorylase B"/>
    <property type="match status" value="2"/>
</dbReference>
<dbReference type="Pfam" id="PF13439">
    <property type="entry name" value="Glyco_transf_4"/>
    <property type="match status" value="1"/>
</dbReference>
<feature type="domain" description="Glycosyl transferase family 1" evidence="1">
    <location>
        <begin position="183"/>
        <end position="338"/>
    </location>
</feature>
<evidence type="ECO:0000313" key="4">
    <source>
        <dbReference type="Proteomes" id="UP001595907"/>
    </source>
</evidence>
<dbReference type="EMBL" id="JBHSCZ010000002">
    <property type="protein sequence ID" value="MFC4262694.1"/>
    <property type="molecule type" value="Genomic_DNA"/>
</dbReference>
<comment type="caution">
    <text evidence="3">The sequence shown here is derived from an EMBL/GenBank/DDBJ whole genome shotgun (WGS) entry which is preliminary data.</text>
</comment>
<keyword evidence="3" id="KW-0328">Glycosyltransferase</keyword>
<keyword evidence="4" id="KW-1185">Reference proteome</keyword>
<feature type="domain" description="Glycosyltransferase subfamily 4-like N-terminal" evidence="2">
    <location>
        <begin position="12"/>
        <end position="172"/>
    </location>
</feature>
<name>A0ABV8QUU9_9BACT</name>
<evidence type="ECO:0000259" key="1">
    <source>
        <dbReference type="Pfam" id="PF00534"/>
    </source>
</evidence>